<comment type="caution">
    <text evidence="4">The sequence shown here is derived from an EMBL/GenBank/DDBJ whole genome shotgun (WGS) entry which is preliminary data.</text>
</comment>
<dbReference type="SFLD" id="SFLDF00562">
    <property type="entry name" value="HemN-like__clustered_with_heat"/>
    <property type="match status" value="1"/>
</dbReference>
<dbReference type="InterPro" id="IPR023404">
    <property type="entry name" value="rSAM_horseshoe"/>
</dbReference>
<keyword evidence="2" id="KW-0004">4Fe-4S</keyword>
<dbReference type="Gene3D" id="3.80.30.20">
    <property type="entry name" value="tm_1862 like domain"/>
    <property type="match status" value="1"/>
</dbReference>
<gene>
    <name evidence="4" type="ORF">RISK_006822</name>
</gene>
<dbReference type="CDD" id="cd01335">
    <property type="entry name" value="Radical_SAM"/>
    <property type="match status" value="1"/>
</dbReference>
<dbReference type="PROSITE" id="PS51918">
    <property type="entry name" value="RADICAL_SAM"/>
    <property type="match status" value="1"/>
</dbReference>
<dbReference type="OrthoDB" id="9808022at2"/>
<keyword evidence="2" id="KW-0949">S-adenosyl-L-methionine</keyword>
<comment type="subcellular location">
    <subcellularLocation>
        <location evidence="2">Cytoplasm</location>
    </subcellularLocation>
</comment>
<dbReference type="PANTHER" id="PTHR13932">
    <property type="entry name" value="COPROPORPHYRINIGEN III OXIDASE"/>
    <property type="match status" value="1"/>
</dbReference>
<dbReference type="GO" id="GO:0006779">
    <property type="term" value="P:porphyrin-containing compound biosynthetic process"/>
    <property type="evidence" value="ECO:0007669"/>
    <property type="project" value="InterPro"/>
</dbReference>
<dbReference type="InterPro" id="IPR058240">
    <property type="entry name" value="rSAM_sf"/>
</dbReference>
<dbReference type="Pfam" id="PF04055">
    <property type="entry name" value="Radical_SAM"/>
    <property type="match status" value="1"/>
</dbReference>
<dbReference type="GO" id="GO:0004109">
    <property type="term" value="F:coproporphyrinogen oxidase activity"/>
    <property type="evidence" value="ECO:0007669"/>
    <property type="project" value="InterPro"/>
</dbReference>
<dbReference type="InterPro" id="IPR007197">
    <property type="entry name" value="rSAM"/>
</dbReference>
<keyword evidence="2" id="KW-0963">Cytoplasm</keyword>
<keyword evidence="2" id="KW-0408">Iron</keyword>
<dbReference type="EMBL" id="LECT01000055">
    <property type="protein sequence ID" value="KLU01253.1"/>
    <property type="molecule type" value="Genomic_DNA"/>
</dbReference>
<dbReference type="InterPro" id="IPR006638">
    <property type="entry name" value="Elp3/MiaA/NifB-like_rSAM"/>
</dbReference>
<dbReference type="Pfam" id="PF06969">
    <property type="entry name" value="HemN_C"/>
    <property type="match status" value="1"/>
</dbReference>
<keyword evidence="2" id="KW-0411">Iron-sulfur</keyword>
<sequence>MTRVPPGGWPQPQSLYVHVPFCRHRCGYCNFSVIAGRDELQDQYLDAIERELAGITRDGARPDELPLQTIFLGGGTPTRLSAARLQRLHRAIAETFPIADDAEITAEANPEDITPECLDALQAIGVNRISLGVQSFNADKLRCLERSHDESIALDAIETAHQRVGNVSIDLIFGAPNETLATWQNDLSIAAASSISHVSTYALTFEKGTSFWSRRSRGDLSEADETLELQMYEAAQQQFSTASWQQYEISSFARESFRCQHNLAYWAGRGWHAVGPGAARFVDGRREVNHRSTTTYLKRMLASGNATDETETITLEQYTRELAAFGVRQLDGINLSTIHDRTSIDLEALLVETLTKLQSMELVTHQNHHLRLTRRGILFADTVASALLSEPN</sequence>
<reference evidence="4" key="1">
    <citation type="submission" date="2015-05" db="EMBL/GenBank/DDBJ databases">
        <title>Permanent draft genome of Rhodopirellula islandicus K833.</title>
        <authorList>
            <person name="Kizina J."/>
            <person name="Richter M."/>
            <person name="Glockner F.O."/>
            <person name="Harder J."/>
        </authorList>
    </citation>
    <scope>NUCLEOTIDE SEQUENCE [LARGE SCALE GENOMIC DNA]</scope>
    <source>
        <strain evidence="4">K833</strain>
    </source>
</reference>
<organism evidence="4 5">
    <name type="scientific">Rhodopirellula islandica</name>
    <dbReference type="NCBI Taxonomy" id="595434"/>
    <lineage>
        <taxon>Bacteria</taxon>
        <taxon>Pseudomonadati</taxon>
        <taxon>Planctomycetota</taxon>
        <taxon>Planctomycetia</taxon>
        <taxon>Pirellulales</taxon>
        <taxon>Pirellulaceae</taxon>
        <taxon>Rhodopirellula</taxon>
    </lineage>
</organism>
<dbReference type="AlphaFoldDB" id="A0A0J1B3Q3"/>
<dbReference type="GO" id="GO:0005737">
    <property type="term" value="C:cytoplasm"/>
    <property type="evidence" value="ECO:0007669"/>
    <property type="project" value="UniProtKB-SubCell"/>
</dbReference>
<dbReference type="SFLD" id="SFLDG01082">
    <property type="entry name" value="B12-binding_domain_containing"/>
    <property type="match status" value="1"/>
</dbReference>
<dbReference type="SFLD" id="SFLDS00029">
    <property type="entry name" value="Radical_SAM"/>
    <property type="match status" value="1"/>
</dbReference>
<evidence type="ECO:0000313" key="5">
    <source>
        <dbReference type="Proteomes" id="UP000036367"/>
    </source>
</evidence>
<dbReference type="InterPro" id="IPR010723">
    <property type="entry name" value="HemN_C"/>
</dbReference>
<keyword evidence="2" id="KW-0479">Metal-binding</keyword>
<dbReference type="GO" id="GO:0046872">
    <property type="term" value="F:metal ion binding"/>
    <property type="evidence" value="ECO:0007669"/>
    <property type="project" value="UniProtKB-UniRule"/>
</dbReference>
<dbReference type="PANTHER" id="PTHR13932:SF5">
    <property type="entry name" value="RADICAL S-ADENOSYL METHIONINE DOMAIN-CONTAINING PROTEIN 1, MITOCHONDRIAL"/>
    <property type="match status" value="1"/>
</dbReference>
<keyword evidence="2" id="KW-0143">Chaperone</keyword>
<comment type="function">
    <text evidence="2">Probably acts as a heme chaperone, transferring heme to an unknown acceptor. Binds one molecule of heme per monomer, possibly covalently. Binds 1 [4Fe-4S] cluster. The cluster is coordinated with 3 cysteines and an exchangeable S-adenosyl-L-methionine.</text>
</comment>
<evidence type="ECO:0000256" key="1">
    <source>
        <dbReference type="ARBA" id="ARBA00006100"/>
    </source>
</evidence>
<dbReference type="SFLD" id="SFLDF00288">
    <property type="entry name" value="HemN-like__clustered_with_nucl"/>
    <property type="match status" value="1"/>
</dbReference>
<evidence type="ECO:0000256" key="2">
    <source>
        <dbReference type="RuleBase" id="RU364116"/>
    </source>
</evidence>
<protein>
    <recommendedName>
        <fullName evidence="2">Heme chaperone HemW</fullName>
    </recommendedName>
</protein>
<dbReference type="InterPro" id="IPR004559">
    <property type="entry name" value="HemW-like"/>
</dbReference>
<dbReference type="NCBIfam" id="TIGR00539">
    <property type="entry name" value="hemN_rel"/>
    <property type="match status" value="1"/>
</dbReference>
<keyword evidence="5" id="KW-1185">Reference proteome</keyword>
<dbReference type="PATRIC" id="fig|595434.4.peg.6495"/>
<keyword evidence="2" id="KW-0349">Heme</keyword>
<comment type="similarity">
    <text evidence="1">Belongs to the anaerobic coproporphyrinogen-III oxidase family. HemW subfamily.</text>
</comment>
<dbReference type="InterPro" id="IPR034505">
    <property type="entry name" value="Coproporphyrinogen-III_oxidase"/>
</dbReference>
<dbReference type="GO" id="GO:0051539">
    <property type="term" value="F:4 iron, 4 sulfur cluster binding"/>
    <property type="evidence" value="ECO:0007669"/>
    <property type="project" value="UniProtKB-UniRule"/>
</dbReference>
<proteinExistence type="inferred from homology"/>
<accession>A0A0J1B3Q3</accession>
<dbReference type="STRING" id="595434.RISK_006822"/>
<evidence type="ECO:0000259" key="3">
    <source>
        <dbReference type="PROSITE" id="PS51918"/>
    </source>
</evidence>
<dbReference type="Proteomes" id="UP000036367">
    <property type="component" value="Unassembled WGS sequence"/>
</dbReference>
<name>A0A0J1B3Q3_RHOIS</name>
<feature type="domain" description="Radical SAM core" evidence="3">
    <location>
        <begin position="7"/>
        <end position="242"/>
    </location>
</feature>
<dbReference type="SFLD" id="SFLDG01065">
    <property type="entry name" value="anaerobic_coproporphyrinogen-I"/>
    <property type="match status" value="1"/>
</dbReference>
<keyword evidence="4" id="KW-0560">Oxidoreductase</keyword>
<dbReference type="RefSeq" id="WP_047817556.1">
    <property type="nucleotide sequence ID" value="NZ_LECT01000055.1"/>
</dbReference>
<dbReference type="SMART" id="SM00729">
    <property type="entry name" value="Elp3"/>
    <property type="match status" value="1"/>
</dbReference>
<dbReference type="SUPFAM" id="SSF102114">
    <property type="entry name" value="Radical SAM enzymes"/>
    <property type="match status" value="1"/>
</dbReference>
<evidence type="ECO:0000313" key="4">
    <source>
        <dbReference type="EMBL" id="KLU01253.1"/>
    </source>
</evidence>